<dbReference type="AlphaFoldDB" id="A0A1D2QMI8"/>
<protein>
    <submittedName>
        <fullName evidence="1">Uncharacterized protein</fullName>
    </submittedName>
</protein>
<dbReference type="Proteomes" id="UP000242502">
    <property type="component" value="Unassembled WGS sequence"/>
</dbReference>
<sequence length="64" mass="7162">METDIYDHLADTVSKAENNQLSSVVIITIDSNQTMEAVLTCSNKRDKQPLCDGLVKLLNQLNLR</sequence>
<dbReference type="EMBL" id="MDLC01000053">
    <property type="protein sequence ID" value="ODS22782.1"/>
    <property type="molecule type" value="Genomic_DNA"/>
</dbReference>
<reference evidence="1 2" key="1">
    <citation type="journal article" date="2016" name="Appl. Environ. Microbiol.">
        <title>Lack of Overt Genome Reduction in the Bryostatin-Producing Bryozoan Symbiont "Candidatus Endobugula sertula".</title>
        <authorList>
            <person name="Miller I.J."/>
            <person name="Vanee N."/>
            <person name="Fong S.S."/>
            <person name="Lim-Fong G.E."/>
            <person name="Kwan J.C."/>
        </authorList>
    </citation>
    <scope>NUCLEOTIDE SEQUENCE [LARGE SCALE GENOMIC DNA]</scope>
    <source>
        <strain evidence="1">AB1-4</strain>
    </source>
</reference>
<organism evidence="1 2">
    <name type="scientific">Candidatus Endobugula sertula</name>
    <name type="common">Bugula neritina bacterial symbiont</name>
    <dbReference type="NCBI Taxonomy" id="62101"/>
    <lineage>
        <taxon>Bacteria</taxon>
        <taxon>Pseudomonadati</taxon>
        <taxon>Pseudomonadota</taxon>
        <taxon>Gammaproteobacteria</taxon>
        <taxon>Cellvibrionales</taxon>
        <taxon>Cellvibrionaceae</taxon>
        <taxon>Candidatus Endobugula</taxon>
    </lineage>
</organism>
<evidence type="ECO:0000313" key="2">
    <source>
        <dbReference type="Proteomes" id="UP000242502"/>
    </source>
</evidence>
<accession>A0A1D2QMI8</accession>
<gene>
    <name evidence="1" type="ORF">AB835_12425</name>
</gene>
<proteinExistence type="predicted"/>
<name>A0A1D2QMI8_9GAMM</name>
<evidence type="ECO:0000313" key="1">
    <source>
        <dbReference type="EMBL" id="ODS22782.1"/>
    </source>
</evidence>
<comment type="caution">
    <text evidence="1">The sequence shown here is derived from an EMBL/GenBank/DDBJ whole genome shotgun (WGS) entry which is preliminary data.</text>
</comment>